<keyword evidence="1" id="KW-0472">Membrane</keyword>
<organism evidence="2 3">
    <name type="scientific">Photorhabdus khanii NC19</name>
    <dbReference type="NCBI Taxonomy" id="1004151"/>
    <lineage>
        <taxon>Bacteria</taxon>
        <taxon>Pseudomonadati</taxon>
        <taxon>Pseudomonadota</taxon>
        <taxon>Gammaproteobacteria</taxon>
        <taxon>Enterobacterales</taxon>
        <taxon>Morganellaceae</taxon>
        <taxon>Photorhabdus</taxon>
    </lineage>
</organism>
<dbReference type="EMBL" id="AYSJ01000017">
    <property type="protein sequence ID" value="ETS29271.1"/>
    <property type="molecule type" value="Genomic_DNA"/>
</dbReference>
<comment type="caution">
    <text evidence="2">The sequence shown here is derived from an EMBL/GenBank/DDBJ whole genome shotgun (WGS) entry which is preliminary data.</text>
</comment>
<name>W3UZZ9_9GAMM</name>
<proteinExistence type="predicted"/>
<evidence type="ECO:0000256" key="1">
    <source>
        <dbReference type="SAM" id="Phobius"/>
    </source>
</evidence>
<keyword evidence="1" id="KW-1133">Transmembrane helix</keyword>
<keyword evidence="3" id="KW-1185">Reference proteome</keyword>
<feature type="transmembrane region" description="Helical" evidence="1">
    <location>
        <begin position="117"/>
        <end position="138"/>
    </location>
</feature>
<keyword evidence="1" id="KW-0812">Transmembrane</keyword>
<reference evidence="2 3" key="1">
    <citation type="submission" date="2013-11" db="EMBL/GenBank/DDBJ databases">
        <title>Elucidation of the Photorhabdus temperata genome and generation of transposon mutant library to identify motility mutants.</title>
        <authorList>
            <person name="Hurst S.G.IV."/>
            <person name="Micheals B."/>
            <person name="Abebe-Akele F."/>
            <person name="Rowedder H."/>
            <person name="Bullock H."/>
            <person name="Jackobeck R."/>
            <person name="Janicki E."/>
            <person name="Tisa L.S."/>
        </authorList>
    </citation>
    <scope>NUCLEOTIDE SEQUENCE [LARGE SCALE GENOMIC DNA]</scope>
    <source>
        <strain evidence="2 3">NC19</strain>
    </source>
</reference>
<gene>
    <name evidence="2" type="ORF">PTE_04493</name>
</gene>
<evidence type="ECO:0000313" key="3">
    <source>
        <dbReference type="Proteomes" id="UP000018957"/>
    </source>
</evidence>
<dbReference type="PATRIC" id="fig|1004151.3.peg.4628"/>
<dbReference type="AlphaFoldDB" id="W3UZZ9"/>
<dbReference type="Proteomes" id="UP000018957">
    <property type="component" value="Unassembled WGS sequence"/>
</dbReference>
<evidence type="ECO:0000313" key="2">
    <source>
        <dbReference type="EMBL" id="ETS29271.1"/>
    </source>
</evidence>
<sequence length="144" mass="16958">MYNYSQMTVSCKIFSRNRRKPVTNRLLIKFGLESHVWPSVFFIYADLLRLYEYFSINRGGHARIFNKGLTHYTKNIKKIAIVILLTNYARRVPAAGQVLYLVAITQNNVQTRREFHFAYPAVFNSFISDSILHLFYIYQPVIII</sequence>
<accession>W3UZZ9</accession>
<protein>
    <submittedName>
        <fullName evidence="2">Uncharacterized protein</fullName>
    </submittedName>
</protein>